<accession>A0AAN6U9T9</accession>
<feature type="region of interest" description="Disordered" evidence="1">
    <location>
        <begin position="1"/>
        <end position="72"/>
    </location>
</feature>
<evidence type="ECO:0000313" key="2">
    <source>
        <dbReference type="EMBL" id="KAK4128680.1"/>
    </source>
</evidence>
<dbReference type="Proteomes" id="UP001302602">
    <property type="component" value="Unassembled WGS sequence"/>
</dbReference>
<feature type="region of interest" description="Disordered" evidence="1">
    <location>
        <begin position="87"/>
        <end position="208"/>
    </location>
</feature>
<protein>
    <recommendedName>
        <fullName evidence="4">SUZ domain-containing protein</fullName>
    </recommendedName>
</protein>
<feature type="compositionally biased region" description="Basic and acidic residues" evidence="1">
    <location>
        <begin position="117"/>
        <end position="139"/>
    </location>
</feature>
<evidence type="ECO:0000256" key="1">
    <source>
        <dbReference type="SAM" id="MobiDB-lite"/>
    </source>
</evidence>
<dbReference type="GeneID" id="87832662"/>
<comment type="caution">
    <text evidence="2">The sequence shown here is derived from an EMBL/GenBank/DDBJ whole genome shotgun (WGS) entry which is preliminary data.</text>
</comment>
<feature type="compositionally biased region" description="Basic and acidic residues" evidence="1">
    <location>
        <begin position="38"/>
        <end position="54"/>
    </location>
</feature>
<reference evidence="2" key="2">
    <citation type="submission" date="2023-05" db="EMBL/GenBank/DDBJ databases">
        <authorList>
            <consortium name="Lawrence Berkeley National Laboratory"/>
            <person name="Steindorff A."/>
            <person name="Hensen N."/>
            <person name="Bonometti L."/>
            <person name="Westerberg I."/>
            <person name="Brannstrom I.O."/>
            <person name="Guillou S."/>
            <person name="Cros-Aarteil S."/>
            <person name="Calhoun S."/>
            <person name="Haridas S."/>
            <person name="Kuo A."/>
            <person name="Mondo S."/>
            <person name="Pangilinan J."/>
            <person name="Riley R."/>
            <person name="Labutti K."/>
            <person name="Andreopoulos B."/>
            <person name="Lipzen A."/>
            <person name="Chen C."/>
            <person name="Yanf M."/>
            <person name="Daum C."/>
            <person name="Ng V."/>
            <person name="Clum A."/>
            <person name="Ohm R."/>
            <person name="Martin F."/>
            <person name="Silar P."/>
            <person name="Natvig D."/>
            <person name="Lalanne C."/>
            <person name="Gautier V."/>
            <person name="Ament-Velasquez S.L."/>
            <person name="Kruys A."/>
            <person name="Hutchinson M.I."/>
            <person name="Powell A.J."/>
            <person name="Barry K."/>
            <person name="Miller A.N."/>
            <person name="Grigoriev I.V."/>
            <person name="Debuchy R."/>
            <person name="Gladieux P."/>
            <person name="Thoren M.H."/>
            <person name="Johannesson H."/>
        </authorList>
    </citation>
    <scope>NUCLEOTIDE SEQUENCE</scope>
    <source>
        <strain evidence="2">CBS 731.68</strain>
    </source>
</reference>
<gene>
    <name evidence="2" type="ORF">N657DRAFT_676434</name>
</gene>
<feature type="compositionally biased region" description="Basic and acidic residues" evidence="1">
    <location>
        <begin position="18"/>
        <end position="29"/>
    </location>
</feature>
<evidence type="ECO:0008006" key="4">
    <source>
        <dbReference type="Google" id="ProtNLM"/>
    </source>
</evidence>
<keyword evidence="3" id="KW-1185">Reference proteome</keyword>
<proteinExistence type="predicted"/>
<dbReference type="EMBL" id="MU853223">
    <property type="protein sequence ID" value="KAK4128680.1"/>
    <property type="molecule type" value="Genomic_DNA"/>
</dbReference>
<organism evidence="2 3">
    <name type="scientific">Parathielavia appendiculata</name>
    <dbReference type="NCBI Taxonomy" id="2587402"/>
    <lineage>
        <taxon>Eukaryota</taxon>
        <taxon>Fungi</taxon>
        <taxon>Dikarya</taxon>
        <taxon>Ascomycota</taxon>
        <taxon>Pezizomycotina</taxon>
        <taxon>Sordariomycetes</taxon>
        <taxon>Sordariomycetidae</taxon>
        <taxon>Sordariales</taxon>
        <taxon>Chaetomiaceae</taxon>
        <taxon>Parathielavia</taxon>
    </lineage>
</organism>
<dbReference type="AlphaFoldDB" id="A0AAN6U9T9"/>
<evidence type="ECO:0000313" key="3">
    <source>
        <dbReference type="Proteomes" id="UP001302602"/>
    </source>
</evidence>
<feature type="compositionally biased region" description="Basic and acidic residues" evidence="1">
    <location>
        <begin position="194"/>
        <end position="203"/>
    </location>
</feature>
<reference evidence="2" key="1">
    <citation type="journal article" date="2023" name="Mol. Phylogenet. Evol.">
        <title>Genome-scale phylogeny and comparative genomics of the fungal order Sordariales.</title>
        <authorList>
            <person name="Hensen N."/>
            <person name="Bonometti L."/>
            <person name="Westerberg I."/>
            <person name="Brannstrom I.O."/>
            <person name="Guillou S."/>
            <person name="Cros-Aarteil S."/>
            <person name="Calhoun S."/>
            <person name="Haridas S."/>
            <person name="Kuo A."/>
            <person name="Mondo S."/>
            <person name="Pangilinan J."/>
            <person name="Riley R."/>
            <person name="LaButti K."/>
            <person name="Andreopoulos B."/>
            <person name="Lipzen A."/>
            <person name="Chen C."/>
            <person name="Yan M."/>
            <person name="Daum C."/>
            <person name="Ng V."/>
            <person name="Clum A."/>
            <person name="Steindorff A."/>
            <person name="Ohm R.A."/>
            <person name="Martin F."/>
            <person name="Silar P."/>
            <person name="Natvig D.O."/>
            <person name="Lalanne C."/>
            <person name="Gautier V."/>
            <person name="Ament-Velasquez S.L."/>
            <person name="Kruys A."/>
            <person name="Hutchinson M.I."/>
            <person name="Powell A.J."/>
            <person name="Barry K."/>
            <person name="Miller A.N."/>
            <person name="Grigoriev I.V."/>
            <person name="Debuchy R."/>
            <person name="Gladieux P."/>
            <person name="Hiltunen Thoren M."/>
            <person name="Johannesson H."/>
        </authorList>
    </citation>
    <scope>NUCLEOTIDE SEQUENCE</scope>
    <source>
        <strain evidence="2">CBS 731.68</strain>
    </source>
</reference>
<name>A0AAN6U9T9_9PEZI</name>
<dbReference type="RefSeq" id="XP_062652451.1">
    <property type="nucleotide sequence ID" value="XM_062795894.1"/>
</dbReference>
<sequence>MGKDKIPDAWDDDDWEQQADRAAKEDPPKPEPPMFLTRAERLAKHDEEQRKLWESAEAPEETPFFPPSTNQVSFMTPFKPAVKVLSRKPAPQVIAKKDPVTGLEQLTLANDEDDEDDKKTQESPEDIRKRQQRELEEKQRRRLPAPALRPRELIAGKLTGGEAVDGPDGAVIRKMGDRRGGSRTPSNPAARESYLTRDTRRNQDSVSKSVGIPLANLETDQAFRARKIISFEHREGQTVVEKEVSALPGEEANMVD</sequence>